<dbReference type="VEuPathDB" id="FungiDB:BD410DRAFT_807652"/>
<dbReference type="EMBL" id="ML170229">
    <property type="protein sequence ID" value="TDL17061.1"/>
    <property type="molecule type" value="Genomic_DNA"/>
</dbReference>
<name>A0A4Y7PPW2_9AGAM</name>
<accession>A0A4Y7PPW2</accession>
<sequence>MNEDSEKLLGETRQRYTIEDWLIPRILTTLCENETRLRPDIFSENWKFDSSDEDSCKSRGGDATHGGESNAQTTGYEESMLWFWYIGLGHEDQRNNMYAALDPKRKQDVHRRAGKGVLRRDTGIVPYNSKSNCHEQKHERLGSEAHFYRPFGTGFSNRIHAGKLYKGRRIRGDDM</sequence>
<evidence type="ECO:0000313" key="3">
    <source>
        <dbReference type="Proteomes" id="UP000294933"/>
    </source>
</evidence>
<protein>
    <submittedName>
        <fullName evidence="2">Uncharacterized protein</fullName>
    </submittedName>
</protein>
<gene>
    <name evidence="2" type="ORF">BD410DRAFT_807652</name>
</gene>
<evidence type="ECO:0000313" key="2">
    <source>
        <dbReference type="EMBL" id="TDL17061.1"/>
    </source>
</evidence>
<feature type="compositionally biased region" description="Basic and acidic residues" evidence="1">
    <location>
        <begin position="49"/>
        <end position="62"/>
    </location>
</feature>
<organism evidence="2 3">
    <name type="scientific">Rickenella mellea</name>
    <dbReference type="NCBI Taxonomy" id="50990"/>
    <lineage>
        <taxon>Eukaryota</taxon>
        <taxon>Fungi</taxon>
        <taxon>Dikarya</taxon>
        <taxon>Basidiomycota</taxon>
        <taxon>Agaricomycotina</taxon>
        <taxon>Agaricomycetes</taxon>
        <taxon>Hymenochaetales</taxon>
        <taxon>Rickenellaceae</taxon>
        <taxon>Rickenella</taxon>
    </lineage>
</organism>
<dbReference type="AlphaFoldDB" id="A0A4Y7PPW2"/>
<dbReference type="Proteomes" id="UP000294933">
    <property type="component" value="Unassembled WGS sequence"/>
</dbReference>
<keyword evidence="3" id="KW-1185">Reference proteome</keyword>
<evidence type="ECO:0000256" key="1">
    <source>
        <dbReference type="SAM" id="MobiDB-lite"/>
    </source>
</evidence>
<feature type="region of interest" description="Disordered" evidence="1">
    <location>
        <begin position="49"/>
        <end position="71"/>
    </location>
</feature>
<proteinExistence type="predicted"/>
<reference evidence="2 3" key="1">
    <citation type="submission" date="2018-06" db="EMBL/GenBank/DDBJ databases">
        <title>A transcriptomic atlas of mushroom development highlights an independent origin of complex multicellularity.</title>
        <authorList>
            <consortium name="DOE Joint Genome Institute"/>
            <person name="Krizsan K."/>
            <person name="Almasi E."/>
            <person name="Merenyi Z."/>
            <person name="Sahu N."/>
            <person name="Viragh M."/>
            <person name="Koszo T."/>
            <person name="Mondo S."/>
            <person name="Kiss B."/>
            <person name="Balint B."/>
            <person name="Kues U."/>
            <person name="Barry K."/>
            <person name="Hegedus J.C."/>
            <person name="Henrissat B."/>
            <person name="Johnson J."/>
            <person name="Lipzen A."/>
            <person name="Ohm R."/>
            <person name="Nagy I."/>
            <person name="Pangilinan J."/>
            <person name="Yan J."/>
            <person name="Xiong Y."/>
            <person name="Grigoriev I.V."/>
            <person name="Hibbett D.S."/>
            <person name="Nagy L.G."/>
        </authorList>
    </citation>
    <scope>NUCLEOTIDE SEQUENCE [LARGE SCALE GENOMIC DNA]</scope>
    <source>
        <strain evidence="2 3">SZMC22713</strain>
    </source>
</reference>